<evidence type="ECO:0000313" key="3">
    <source>
        <dbReference type="EnsemblMetazoa" id="CapteP216336"/>
    </source>
</evidence>
<feature type="compositionally biased region" description="Polar residues" evidence="1">
    <location>
        <begin position="195"/>
        <end position="205"/>
    </location>
</feature>
<evidence type="ECO:0000313" key="4">
    <source>
        <dbReference type="Proteomes" id="UP000014760"/>
    </source>
</evidence>
<reference evidence="2 4" key="2">
    <citation type="journal article" date="2013" name="Nature">
        <title>Insights into bilaterian evolution from three spiralian genomes.</title>
        <authorList>
            <person name="Simakov O."/>
            <person name="Marletaz F."/>
            <person name="Cho S.J."/>
            <person name="Edsinger-Gonzales E."/>
            <person name="Havlak P."/>
            <person name="Hellsten U."/>
            <person name="Kuo D.H."/>
            <person name="Larsson T."/>
            <person name="Lv J."/>
            <person name="Arendt D."/>
            <person name="Savage R."/>
            <person name="Osoegawa K."/>
            <person name="de Jong P."/>
            <person name="Grimwood J."/>
            <person name="Chapman J.A."/>
            <person name="Shapiro H."/>
            <person name="Aerts A."/>
            <person name="Otillar R.P."/>
            <person name="Terry A.Y."/>
            <person name="Boore J.L."/>
            <person name="Grigoriev I.V."/>
            <person name="Lindberg D.R."/>
            <person name="Seaver E.C."/>
            <person name="Weisblat D.A."/>
            <person name="Putnam N.H."/>
            <person name="Rokhsar D.S."/>
        </authorList>
    </citation>
    <scope>NUCLEOTIDE SEQUENCE</scope>
    <source>
        <strain evidence="2 4">I ESC-2004</strain>
    </source>
</reference>
<keyword evidence="4" id="KW-1185">Reference proteome</keyword>
<dbReference type="EnsemblMetazoa" id="CapteT216336">
    <property type="protein sequence ID" value="CapteP216336"/>
    <property type="gene ID" value="CapteG216336"/>
</dbReference>
<dbReference type="EMBL" id="KB311768">
    <property type="protein sequence ID" value="ELT88624.1"/>
    <property type="molecule type" value="Genomic_DNA"/>
</dbReference>
<accession>R7T5J2</accession>
<feature type="compositionally biased region" description="Basic and acidic residues" evidence="1">
    <location>
        <begin position="206"/>
        <end position="215"/>
    </location>
</feature>
<organism evidence="2">
    <name type="scientific">Capitella teleta</name>
    <name type="common">Polychaete worm</name>
    <dbReference type="NCBI Taxonomy" id="283909"/>
    <lineage>
        <taxon>Eukaryota</taxon>
        <taxon>Metazoa</taxon>
        <taxon>Spiralia</taxon>
        <taxon>Lophotrochozoa</taxon>
        <taxon>Annelida</taxon>
        <taxon>Polychaeta</taxon>
        <taxon>Sedentaria</taxon>
        <taxon>Scolecida</taxon>
        <taxon>Capitellidae</taxon>
        <taxon>Capitella</taxon>
    </lineage>
</organism>
<evidence type="ECO:0000256" key="1">
    <source>
        <dbReference type="SAM" id="MobiDB-lite"/>
    </source>
</evidence>
<evidence type="ECO:0000313" key="2">
    <source>
        <dbReference type="EMBL" id="ELT88624.1"/>
    </source>
</evidence>
<reference evidence="4" key="1">
    <citation type="submission" date="2012-12" db="EMBL/GenBank/DDBJ databases">
        <authorList>
            <person name="Hellsten U."/>
            <person name="Grimwood J."/>
            <person name="Chapman J.A."/>
            <person name="Shapiro H."/>
            <person name="Aerts A."/>
            <person name="Otillar R.P."/>
            <person name="Terry A.Y."/>
            <person name="Boore J.L."/>
            <person name="Simakov O."/>
            <person name="Marletaz F."/>
            <person name="Cho S.-J."/>
            <person name="Edsinger-Gonzales E."/>
            <person name="Havlak P."/>
            <person name="Kuo D.-H."/>
            <person name="Larsson T."/>
            <person name="Lv J."/>
            <person name="Arendt D."/>
            <person name="Savage R."/>
            <person name="Osoegawa K."/>
            <person name="de Jong P."/>
            <person name="Lindberg D.R."/>
            <person name="Seaver E.C."/>
            <person name="Weisblat D.A."/>
            <person name="Putnam N.H."/>
            <person name="Grigoriev I.V."/>
            <person name="Rokhsar D.S."/>
        </authorList>
    </citation>
    <scope>NUCLEOTIDE SEQUENCE</scope>
    <source>
        <strain evidence="4">I ESC-2004</strain>
    </source>
</reference>
<dbReference type="SUPFAM" id="SSF52540">
    <property type="entry name" value="P-loop containing nucleoside triphosphate hydrolases"/>
    <property type="match status" value="1"/>
</dbReference>
<dbReference type="GO" id="GO:0005525">
    <property type="term" value="F:GTP binding"/>
    <property type="evidence" value="ECO:0007669"/>
    <property type="project" value="TreeGrafter"/>
</dbReference>
<dbReference type="GO" id="GO:0005886">
    <property type="term" value="C:plasma membrane"/>
    <property type="evidence" value="ECO:0007669"/>
    <property type="project" value="TreeGrafter"/>
</dbReference>
<reference evidence="3" key="3">
    <citation type="submission" date="2015-06" db="UniProtKB">
        <authorList>
            <consortium name="EnsemblMetazoa"/>
        </authorList>
    </citation>
    <scope>IDENTIFICATION</scope>
</reference>
<dbReference type="InterPro" id="IPR027417">
    <property type="entry name" value="P-loop_NTPase"/>
</dbReference>
<dbReference type="Proteomes" id="UP000014760">
    <property type="component" value="Unassembled WGS sequence"/>
</dbReference>
<dbReference type="PANTHER" id="PTHR45775:SF6">
    <property type="entry name" value="RAD, GEM_KIR FAMILY MEMBER 2, ISOFORM C"/>
    <property type="match status" value="1"/>
</dbReference>
<dbReference type="HOGENOM" id="CLU_783571_0_0_1"/>
<dbReference type="GO" id="GO:0005246">
    <property type="term" value="F:calcium channel regulator activity"/>
    <property type="evidence" value="ECO:0007669"/>
    <property type="project" value="TreeGrafter"/>
</dbReference>
<name>R7T5J2_CAPTE</name>
<dbReference type="PANTHER" id="PTHR45775">
    <property type="entry name" value="RAD, GEM/KIR FAMILY MEMBER 2, ISOFORM C"/>
    <property type="match status" value="1"/>
</dbReference>
<dbReference type="EMBL" id="AMQN01015291">
    <property type="status" value="NOT_ANNOTATED_CDS"/>
    <property type="molecule type" value="Genomic_DNA"/>
</dbReference>
<dbReference type="STRING" id="283909.R7T5J2"/>
<proteinExistence type="predicted"/>
<dbReference type="AlphaFoldDB" id="R7T5J2"/>
<gene>
    <name evidence="2" type="ORF">CAPTEDRAFT_216336</name>
</gene>
<protein>
    <submittedName>
        <fullName evidence="2 3">Uncharacterized protein</fullName>
    </submittedName>
</protein>
<feature type="region of interest" description="Disordered" evidence="1">
    <location>
        <begin position="145"/>
        <end position="215"/>
    </location>
</feature>
<sequence length="354" mass="39026">MGDPVVIVCDGKRRNNHRDEVVDYYELFCAQAGRGRKLSSADEFGGSLPILKYQAVKGATRPPLAKEARCNSSDLLSVPESPHLRRAHSDLGADEQHQYSVDPNRESLIASCKQKLKNSKPVSLRLWSSFRSLVESCDNPSMCLSPESPPYDRQLNTSSAPHSRSSSIKKKKHRKPRTHNSADSADSNMRPRLSSMPSKNGSQQSEKSKHASMEMEDSFRVRNFITTPRGIVNCGDSFRSVSTTSIRSLVSCESTGQDSYGSASSLVGEANDCPPYKVLILGSHGVGKTTLAQQLLTSECIVEKQSLHAARSPKNGISAFTKADILCLNDRYLGIIPKQCYCAWKCKRDRAMPE</sequence>
<dbReference type="InterPro" id="IPR051641">
    <property type="entry name" value="RGK_GTP-binding_reg"/>
</dbReference>
<dbReference type="OrthoDB" id="5239715at2759"/>
<feature type="compositionally biased region" description="Basic residues" evidence="1">
    <location>
        <begin position="167"/>
        <end position="178"/>
    </location>
</feature>